<feature type="region of interest" description="Disordered" evidence="1">
    <location>
        <begin position="179"/>
        <end position="227"/>
    </location>
</feature>
<dbReference type="InterPro" id="IPR021139">
    <property type="entry name" value="NYN"/>
</dbReference>
<feature type="domain" description="NYN" evidence="2">
    <location>
        <begin position="19"/>
        <end position="175"/>
    </location>
</feature>
<feature type="compositionally biased region" description="Polar residues" evidence="1">
    <location>
        <begin position="206"/>
        <end position="219"/>
    </location>
</feature>
<organism evidence="3 4">
    <name type="scientific">Acetobacter malorum DSM 14337</name>
    <dbReference type="NCBI Taxonomy" id="1307910"/>
    <lineage>
        <taxon>Bacteria</taxon>
        <taxon>Pseudomonadati</taxon>
        <taxon>Pseudomonadota</taxon>
        <taxon>Alphaproteobacteria</taxon>
        <taxon>Acetobacterales</taxon>
        <taxon>Acetobacteraceae</taxon>
        <taxon>Acetobacter</taxon>
    </lineage>
</organism>
<evidence type="ECO:0000259" key="2">
    <source>
        <dbReference type="Pfam" id="PF01936"/>
    </source>
</evidence>
<name>A0ABQ0Q0R2_9PROT</name>
<dbReference type="Gene3D" id="3.40.50.1010">
    <property type="entry name" value="5'-nuclease"/>
    <property type="match status" value="1"/>
</dbReference>
<gene>
    <name evidence="3" type="ORF">AA14337_3282</name>
</gene>
<proteinExistence type="predicted"/>
<dbReference type="CDD" id="cd10911">
    <property type="entry name" value="PIN_LabA"/>
    <property type="match status" value="1"/>
</dbReference>
<reference evidence="3" key="1">
    <citation type="submission" date="2013-04" db="EMBL/GenBank/DDBJ databases">
        <title>The genome sequencing project of 58 acetic acid bacteria.</title>
        <authorList>
            <person name="Okamoto-Kainuma A."/>
            <person name="Ishikawa M."/>
            <person name="Umino S."/>
            <person name="Koizumi Y."/>
            <person name="Shiwa Y."/>
            <person name="Yoshikawa H."/>
            <person name="Matsutani M."/>
            <person name="Matsushita K."/>
        </authorList>
    </citation>
    <scope>NUCLEOTIDE SEQUENCE</scope>
    <source>
        <strain evidence="3">DSM 14337</strain>
    </source>
</reference>
<evidence type="ECO:0000256" key="1">
    <source>
        <dbReference type="SAM" id="MobiDB-lite"/>
    </source>
</evidence>
<dbReference type="InterPro" id="IPR047140">
    <property type="entry name" value="LabA"/>
</dbReference>
<dbReference type="RefSeq" id="WP_082781752.1">
    <property type="nucleotide sequence ID" value="NZ_BAPF01000059.1"/>
</dbReference>
<comment type="caution">
    <text evidence="3">The sequence shown here is derived from an EMBL/GenBank/DDBJ whole genome shotgun (WGS) entry which is preliminary data.</text>
</comment>
<protein>
    <recommendedName>
        <fullName evidence="2">NYN domain-containing protein</fullName>
    </recommendedName>
</protein>
<dbReference type="EMBL" id="BAPF01000059">
    <property type="protein sequence ID" value="GBQ86287.1"/>
    <property type="molecule type" value="Genomic_DNA"/>
</dbReference>
<evidence type="ECO:0000313" key="3">
    <source>
        <dbReference type="EMBL" id="GBQ86287.1"/>
    </source>
</evidence>
<dbReference type="PANTHER" id="PTHR35458:SF2">
    <property type="entry name" value="SLR0755 PROTEIN"/>
    <property type="match status" value="1"/>
</dbReference>
<dbReference type="Proteomes" id="UP001065047">
    <property type="component" value="Unassembled WGS sequence"/>
</dbReference>
<accession>A0ABQ0Q0R2</accession>
<evidence type="ECO:0000313" key="4">
    <source>
        <dbReference type="Proteomes" id="UP001065047"/>
    </source>
</evidence>
<sequence length="227" mass="25346">MAPRSSRNSIQDYLVSGEKLAVFIDGQSLYQSSRALAFEIDYSKVLAEFEKASLLRAYYFVAMLETEDYSPLKPLTDWLSYNGYSVVTKPAREYNDGNGHRRVKGSVAVEIAVEMMEMAPHVDHIILFSGDSELKHAVEAVKRRGTKITAFSTMHAGPQSISDDLRRSVDGFVELSQVMRPIQRRPPPASQRVPEDNFQDPEIDSPTPQFSATSGSNKPLSPIRMGD</sequence>
<dbReference type="GeneID" id="29557100"/>
<dbReference type="Pfam" id="PF01936">
    <property type="entry name" value="NYN"/>
    <property type="match status" value="1"/>
</dbReference>
<keyword evidence="4" id="KW-1185">Reference proteome</keyword>
<dbReference type="PANTHER" id="PTHR35458">
    <property type="entry name" value="SLR0755 PROTEIN"/>
    <property type="match status" value="1"/>
</dbReference>